<dbReference type="InterPro" id="IPR008254">
    <property type="entry name" value="Flavodoxin/NO_synth"/>
</dbReference>
<dbReference type="InterPro" id="IPR017896">
    <property type="entry name" value="4Fe4S_Fe-S-bd"/>
</dbReference>
<evidence type="ECO:0000256" key="2">
    <source>
        <dbReference type="ARBA" id="ARBA00013529"/>
    </source>
</evidence>
<dbReference type="RefSeq" id="WP_249293827.1">
    <property type="nucleotide sequence ID" value="NZ_JACRSV010000001.1"/>
</dbReference>
<dbReference type="PROSITE" id="PS51379">
    <property type="entry name" value="4FE4S_FER_2"/>
    <property type="match status" value="2"/>
</dbReference>
<dbReference type="Gene3D" id="3.40.50.360">
    <property type="match status" value="1"/>
</dbReference>
<dbReference type="InterPro" id="IPR017900">
    <property type="entry name" value="4Fe4S_Fe_S_CS"/>
</dbReference>
<keyword evidence="6" id="KW-0411">Iron-sulfur</keyword>
<dbReference type="InterPro" id="IPR050157">
    <property type="entry name" value="PSI_iron-sulfur_center"/>
</dbReference>
<keyword evidence="10" id="KW-1185">Reference proteome</keyword>
<dbReference type="PROSITE" id="PS00198">
    <property type="entry name" value="4FE4S_FER_1"/>
    <property type="match status" value="2"/>
</dbReference>
<comment type="function">
    <text evidence="1">Ferredoxins are iron-sulfur proteins that transfer electrons in a wide variety of metabolic reactions.</text>
</comment>
<evidence type="ECO:0000313" key="10">
    <source>
        <dbReference type="Proteomes" id="UP000610760"/>
    </source>
</evidence>
<gene>
    <name evidence="9" type="ORF">H8710_02485</name>
</gene>
<keyword evidence="5" id="KW-0408">Iron</keyword>
<evidence type="ECO:0000259" key="7">
    <source>
        <dbReference type="PROSITE" id="PS50902"/>
    </source>
</evidence>
<name>A0A926I5J2_9FIRM</name>
<dbReference type="SUPFAM" id="SSF52218">
    <property type="entry name" value="Flavoproteins"/>
    <property type="match status" value="1"/>
</dbReference>
<protein>
    <recommendedName>
        <fullName evidence="2">Ferredoxin</fullName>
    </recommendedName>
</protein>
<dbReference type="PROSITE" id="PS50902">
    <property type="entry name" value="FLAVODOXIN_LIKE"/>
    <property type="match status" value="1"/>
</dbReference>
<reference evidence="9" key="1">
    <citation type="submission" date="2020-08" db="EMBL/GenBank/DDBJ databases">
        <title>Genome public.</title>
        <authorList>
            <person name="Liu C."/>
            <person name="Sun Q."/>
        </authorList>
    </citation>
    <scope>NUCLEOTIDE SEQUENCE</scope>
    <source>
        <strain evidence="9">NSJ-33</strain>
    </source>
</reference>
<feature type="domain" description="4Fe-4S ferredoxin-type" evidence="8">
    <location>
        <begin position="177"/>
        <end position="205"/>
    </location>
</feature>
<dbReference type="AlphaFoldDB" id="A0A926I5J2"/>
<dbReference type="SUPFAM" id="SSF54862">
    <property type="entry name" value="4Fe-4S ferredoxins"/>
    <property type="match status" value="1"/>
</dbReference>
<keyword evidence="4" id="KW-0479">Metal-binding</keyword>
<feature type="domain" description="Flavodoxin-like" evidence="7">
    <location>
        <begin position="6"/>
        <end position="150"/>
    </location>
</feature>
<dbReference type="GO" id="GO:0046872">
    <property type="term" value="F:metal ion binding"/>
    <property type="evidence" value="ECO:0007669"/>
    <property type="project" value="UniProtKB-KW"/>
</dbReference>
<evidence type="ECO:0000256" key="6">
    <source>
        <dbReference type="ARBA" id="ARBA00023014"/>
    </source>
</evidence>
<proteinExistence type="predicted"/>
<evidence type="ECO:0000259" key="8">
    <source>
        <dbReference type="PROSITE" id="PS51379"/>
    </source>
</evidence>
<evidence type="ECO:0000256" key="3">
    <source>
        <dbReference type="ARBA" id="ARBA00022485"/>
    </source>
</evidence>
<evidence type="ECO:0000313" key="9">
    <source>
        <dbReference type="EMBL" id="MBC8558930.1"/>
    </source>
</evidence>
<dbReference type="PANTHER" id="PTHR24960">
    <property type="entry name" value="PHOTOSYSTEM I IRON-SULFUR CENTER-RELATED"/>
    <property type="match status" value="1"/>
</dbReference>
<dbReference type="EMBL" id="JACRSV010000001">
    <property type="protein sequence ID" value="MBC8558930.1"/>
    <property type="molecule type" value="Genomic_DNA"/>
</dbReference>
<dbReference type="InterPro" id="IPR029039">
    <property type="entry name" value="Flavoprotein-like_sf"/>
</dbReference>
<feature type="domain" description="4Fe-4S ferredoxin-type" evidence="8">
    <location>
        <begin position="208"/>
        <end position="237"/>
    </location>
</feature>
<accession>A0A926I5J2</accession>
<organism evidence="9 10">
    <name type="scientific">Fumia xinanensis</name>
    <dbReference type="NCBI Taxonomy" id="2763659"/>
    <lineage>
        <taxon>Bacteria</taxon>
        <taxon>Bacillati</taxon>
        <taxon>Bacillota</taxon>
        <taxon>Clostridia</taxon>
        <taxon>Eubacteriales</taxon>
        <taxon>Oscillospiraceae</taxon>
        <taxon>Fumia</taxon>
    </lineage>
</organism>
<dbReference type="PANTHER" id="PTHR24960:SF80">
    <property type="entry name" value="FERREDOXIN"/>
    <property type="match status" value="1"/>
</dbReference>
<evidence type="ECO:0000256" key="5">
    <source>
        <dbReference type="ARBA" id="ARBA00023004"/>
    </source>
</evidence>
<dbReference type="Gene3D" id="3.30.70.20">
    <property type="match status" value="1"/>
</dbReference>
<keyword evidence="3" id="KW-0004">4Fe-4S</keyword>
<dbReference type="GO" id="GO:0010181">
    <property type="term" value="F:FMN binding"/>
    <property type="evidence" value="ECO:0007669"/>
    <property type="project" value="InterPro"/>
</dbReference>
<dbReference type="Pfam" id="PF12838">
    <property type="entry name" value="Fer4_7"/>
    <property type="match status" value="1"/>
</dbReference>
<dbReference type="Proteomes" id="UP000610760">
    <property type="component" value="Unassembled WGS sequence"/>
</dbReference>
<dbReference type="GO" id="GO:0051539">
    <property type="term" value="F:4 iron, 4 sulfur cluster binding"/>
    <property type="evidence" value="ECO:0007669"/>
    <property type="project" value="UniProtKB-KW"/>
</dbReference>
<dbReference type="GO" id="GO:0016651">
    <property type="term" value="F:oxidoreductase activity, acting on NAD(P)H"/>
    <property type="evidence" value="ECO:0007669"/>
    <property type="project" value="UniProtKB-ARBA"/>
</dbReference>
<comment type="caution">
    <text evidence="9">The sequence shown here is derived from an EMBL/GenBank/DDBJ whole genome shotgun (WGS) entry which is preliminary data.</text>
</comment>
<sequence>MQIEKTHLAVFSPTGTTEQVLRAIAPYFPSLSHEIDLCDYQSREQMHRFGKNDLLIVGVPVYGGRVPIPARERLERFFGNGTPAILAAVYGNREYEDALLELKNLLETRGFRAVAAGAFLAEHSIVRSIAAGRPDAADLQKINAFAEQASNKIEGIDDISKEPELFVKGNFPYREFKGDPFDPHGFKSCTGCGICAAKCPTGAISKQAPWKIDKNRCISCMRCVKVCPNGARNLSPVKYASIRKMLESKCKGRKEPEFFF</sequence>
<evidence type="ECO:0000256" key="1">
    <source>
        <dbReference type="ARBA" id="ARBA00003532"/>
    </source>
</evidence>
<evidence type="ECO:0000256" key="4">
    <source>
        <dbReference type="ARBA" id="ARBA00022723"/>
    </source>
</evidence>